<feature type="non-terminal residue" evidence="2">
    <location>
        <position position="104"/>
    </location>
</feature>
<name>A0ABV0P471_9TELE</name>
<gene>
    <name evidence="2" type="ORF">GOODEAATRI_014858</name>
</gene>
<evidence type="ECO:0008006" key="4">
    <source>
        <dbReference type="Google" id="ProtNLM"/>
    </source>
</evidence>
<reference evidence="2 3" key="1">
    <citation type="submission" date="2021-06" db="EMBL/GenBank/DDBJ databases">
        <authorList>
            <person name="Palmer J.M."/>
        </authorList>
    </citation>
    <scope>NUCLEOTIDE SEQUENCE [LARGE SCALE GENOMIC DNA]</scope>
    <source>
        <strain evidence="2 3">GA_2019</strain>
        <tissue evidence="2">Muscle</tissue>
    </source>
</reference>
<dbReference type="Proteomes" id="UP001476798">
    <property type="component" value="Unassembled WGS sequence"/>
</dbReference>
<proteinExistence type="predicted"/>
<comment type="caution">
    <text evidence="2">The sequence shown here is derived from an EMBL/GenBank/DDBJ whole genome shotgun (WGS) entry which is preliminary data.</text>
</comment>
<protein>
    <recommendedName>
        <fullName evidence="4">Prolactin receptor</fullName>
    </recommendedName>
</protein>
<evidence type="ECO:0000256" key="1">
    <source>
        <dbReference type="SAM" id="MobiDB-lite"/>
    </source>
</evidence>
<feature type="region of interest" description="Disordered" evidence="1">
    <location>
        <begin position="1"/>
        <end position="65"/>
    </location>
</feature>
<accession>A0ABV0P471</accession>
<evidence type="ECO:0000313" key="2">
    <source>
        <dbReference type="EMBL" id="MEQ2178516.1"/>
    </source>
</evidence>
<keyword evidence="3" id="KW-1185">Reference proteome</keyword>
<sequence length="104" mass="11291">SNPPGEMRRWHSPQKPGQRRLGDVIVSDETEKEQSRESAAEAESCLTPGRGSAQRPTQAPTCDPGTKRFQEEMAVCGVTEKAGNAAGRCREGAWPAWIPRTVTA</sequence>
<evidence type="ECO:0000313" key="3">
    <source>
        <dbReference type="Proteomes" id="UP001476798"/>
    </source>
</evidence>
<feature type="non-terminal residue" evidence="2">
    <location>
        <position position="1"/>
    </location>
</feature>
<organism evidence="2 3">
    <name type="scientific">Goodea atripinnis</name>
    <dbReference type="NCBI Taxonomy" id="208336"/>
    <lineage>
        <taxon>Eukaryota</taxon>
        <taxon>Metazoa</taxon>
        <taxon>Chordata</taxon>
        <taxon>Craniata</taxon>
        <taxon>Vertebrata</taxon>
        <taxon>Euteleostomi</taxon>
        <taxon>Actinopterygii</taxon>
        <taxon>Neopterygii</taxon>
        <taxon>Teleostei</taxon>
        <taxon>Neoteleostei</taxon>
        <taxon>Acanthomorphata</taxon>
        <taxon>Ovalentaria</taxon>
        <taxon>Atherinomorphae</taxon>
        <taxon>Cyprinodontiformes</taxon>
        <taxon>Goodeidae</taxon>
        <taxon>Goodea</taxon>
    </lineage>
</organism>
<dbReference type="EMBL" id="JAHRIO010061039">
    <property type="protein sequence ID" value="MEQ2178516.1"/>
    <property type="molecule type" value="Genomic_DNA"/>
</dbReference>